<dbReference type="OrthoDB" id="468489at2"/>
<comment type="caution">
    <text evidence="1">The sequence shown here is derived from an EMBL/GenBank/DDBJ whole genome shotgun (WGS) entry which is preliminary data.</text>
</comment>
<name>A0A2T1DWZ0_9CYAN</name>
<sequence>MTSLILPILYLPANGVPLTESENFLLRGFAQANSQPTSKIGFWQHKPRRPRTIRGNVCPISPGLIETLNIWHDRPLFIWQGQGSQLRVRDYNQRDRVLWERTITDQAPVRYDGQAALQPGQLYQWQIMATDPATPNRLANQKTWETFRVLPAEQRQAIGTALRTLEQRLQQQNASAEDIALIKAEFFADQDLWSDALQVIYEVSNPSAQFVEQRSSYVASLCQSSAP</sequence>
<evidence type="ECO:0000313" key="2">
    <source>
        <dbReference type="Proteomes" id="UP000239576"/>
    </source>
</evidence>
<protein>
    <recommendedName>
        <fullName evidence="3">DUF928 domain-containing protein</fullName>
    </recommendedName>
</protein>
<keyword evidence="2" id="KW-1185">Reference proteome</keyword>
<reference evidence="1 2" key="2">
    <citation type="submission" date="2018-03" db="EMBL/GenBank/DDBJ databases">
        <title>The ancient ancestry and fast evolution of plastids.</title>
        <authorList>
            <person name="Moore K.R."/>
            <person name="Magnabosco C."/>
            <person name="Momper L."/>
            <person name="Gold D.A."/>
            <person name="Bosak T."/>
            <person name="Fournier G.P."/>
        </authorList>
    </citation>
    <scope>NUCLEOTIDE SEQUENCE [LARGE SCALE GENOMIC DNA]</scope>
    <source>
        <strain evidence="1 2">ULC18</strain>
    </source>
</reference>
<accession>A0A2T1DWZ0</accession>
<dbReference type="AlphaFoldDB" id="A0A2T1DWZ0"/>
<organism evidence="1 2">
    <name type="scientific">Stenomitos frigidus ULC18</name>
    <dbReference type="NCBI Taxonomy" id="2107698"/>
    <lineage>
        <taxon>Bacteria</taxon>
        <taxon>Bacillati</taxon>
        <taxon>Cyanobacteriota</taxon>
        <taxon>Cyanophyceae</taxon>
        <taxon>Leptolyngbyales</taxon>
        <taxon>Leptolyngbyaceae</taxon>
        <taxon>Stenomitos</taxon>
    </lineage>
</organism>
<dbReference type="RefSeq" id="WP_106259467.1">
    <property type="nucleotide sequence ID" value="NZ_CAWNSW010000033.1"/>
</dbReference>
<gene>
    <name evidence="1" type="ORF">C7B82_24895</name>
</gene>
<evidence type="ECO:0008006" key="3">
    <source>
        <dbReference type="Google" id="ProtNLM"/>
    </source>
</evidence>
<reference evidence="2" key="1">
    <citation type="submission" date="2018-02" db="EMBL/GenBank/DDBJ databases">
        <authorList>
            <person name="Moore K."/>
            <person name="Momper L."/>
        </authorList>
    </citation>
    <scope>NUCLEOTIDE SEQUENCE [LARGE SCALE GENOMIC DNA]</scope>
    <source>
        <strain evidence="2">ULC18</strain>
    </source>
</reference>
<dbReference type="Proteomes" id="UP000239576">
    <property type="component" value="Unassembled WGS sequence"/>
</dbReference>
<dbReference type="EMBL" id="PVWK01000135">
    <property type="protein sequence ID" value="PSB25000.1"/>
    <property type="molecule type" value="Genomic_DNA"/>
</dbReference>
<proteinExistence type="predicted"/>
<evidence type="ECO:0000313" key="1">
    <source>
        <dbReference type="EMBL" id="PSB25000.1"/>
    </source>
</evidence>